<protein>
    <submittedName>
        <fullName evidence="1">Putative IMP dehydrogenase/GMP reductase</fullName>
    </submittedName>
</protein>
<name>A0A392SX84_9FABA</name>
<proteinExistence type="predicted"/>
<feature type="non-terminal residue" evidence="1">
    <location>
        <position position="85"/>
    </location>
</feature>
<organism evidence="1 2">
    <name type="scientific">Trifolium medium</name>
    <dbReference type="NCBI Taxonomy" id="97028"/>
    <lineage>
        <taxon>Eukaryota</taxon>
        <taxon>Viridiplantae</taxon>
        <taxon>Streptophyta</taxon>
        <taxon>Embryophyta</taxon>
        <taxon>Tracheophyta</taxon>
        <taxon>Spermatophyta</taxon>
        <taxon>Magnoliopsida</taxon>
        <taxon>eudicotyledons</taxon>
        <taxon>Gunneridae</taxon>
        <taxon>Pentapetalae</taxon>
        <taxon>rosids</taxon>
        <taxon>fabids</taxon>
        <taxon>Fabales</taxon>
        <taxon>Fabaceae</taxon>
        <taxon>Papilionoideae</taxon>
        <taxon>50 kb inversion clade</taxon>
        <taxon>NPAAA clade</taxon>
        <taxon>Hologalegina</taxon>
        <taxon>IRL clade</taxon>
        <taxon>Trifolieae</taxon>
        <taxon>Trifolium</taxon>
    </lineage>
</organism>
<dbReference type="EMBL" id="LXQA010450879">
    <property type="protein sequence ID" value="MCI52665.1"/>
    <property type="molecule type" value="Genomic_DNA"/>
</dbReference>
<reference evidence="1 2" key="1">
    <citation type="journal article" date="2018" name="Front. Plant Sci.">
        <title>Red Clover (Trifolium pratense) and Zigzag Clover (T. medium) - A Picture of Genomic Similarities and Differences.</title>
        <authorList>
            <person name="Dluhosova J."/>
            <person name="Istvanek J."/>
            <person name="Nedelnik J."/>
            <person name="Repkova J."/>
        </authorList>
    </citation>
    <scope>NUCLEOTIDE SEQUENCE [LARGE SCALE GENOMIC DNA]</scope>
    <source>
        <strain evidence="2">cv. 10/8</strain>
        <tissue evidence="1">Leaf</tissue>
    </source>
</reference>
<comment type="caution">
    <text evidence="1">The sequence shown here is derived from an EMBL/GenBank/DDBJ whole genome shotgun (WGS) entry which is preliminary data.</text>
</comment>
<evidence type="ECO:0000313" key="2">
    <source>
        <dbReference type="Proteomes" id="UP000265520"/>
    </source>
</evidence>
<keyword evidence="2" id="KW-1185">Reference proteome</keyword>
<evidence type="ECO:0000313" key="1">
    <source>
        <dbReference type="EMBL" id="MCI52665.1"/>
    </source>
</evidence>
<dbReference type="Proteomes" id="UP000265520">
    <property type="component" value="Unassembled WGS sequence"/>
</dbReference>
<accession>A0A392SX84</accession>
<dbReference type="AlphaFoldDB" id="A0A392SX84"/>
<sequence length="85" mass="9703">MINHIGSTLKEAEHEVKTTKGAHARFVYLKDLIIKHMKVVNQAEKDGDNATFERYKGYMLRAYLLLLVGTTIFSNKAKSNVDLTY</sequence>